<organism evidence="1 2">
    <name type="scientific">Parabacteroides gordonii MS-1 = DSM 23371</name>
    <dbReference type="NCBI Taxonomy" id="1203610"/>
    <lineage>
        <taxon>Bacteria</taxon>
        <taxon>Pseudomonadati</taxon>
        <taxon>Bacteroidota</taxon>
        <taxon>Bacteroidia</taxon>
        <taxon>Bacteroidales</taxon>
        <taxon>Tannerellaceae</taxon>
        <taxon>Parabacteroides</taxon>
    </lineage>
</organism>
<dbReference type="HOGENOM" id="CLU_2539515_0_0_10"/>
<proteinExistence type="predicted"/>
<comment type="caution">
    <text evidence="1">The sequence shown here is derived from an EMBL/GenBank/DDBJ whole genome shotgun (WGS) entry which is preliminary data.</text>
</comment>
<name>A0A0F5IXM9_9BACT</name>
<evidence type="ECO:0000313" key="2">
    <source>
        <dbReference type="Proteomes" id="UP000033035"/>
    </source>
</evidence>
<protein>
    <submittedName>
        <fullName evidence="1">Uncharacterized protein</fullName>
    </submittedName>
</protein>
<evidence type="ECO:0000313" key="1">
    <source>
        <dbReference type="EMBL" id="KKB50391.1"/>
    </source>
</evidence>
<accession>A0A0F5IXM9</accession>
<sequence length="83" mass="9871">MNTKVTHVKKGLVIIALYKKSCYICEVLTQTFLPVPSLTKRQNPFKKHPCIYPLNNGLYLKSRFRWHDPVEHYPNQLYKYGLF</sequence>
<reference evidence="1 2" key="1">
    <citation type="submission" date="2013-04" db="EMBL/GenBank/DDBJ databases">
        <title>The Genome Sequence of Parabacteroides gordonii DSM 23371.</title>
        <authorList>
            <consortium name="The Broad Institute Genomics Platform"/>
            <person name="Earl A."/>
            <person name="Ward D."/>
            <person name="Feldgarden M."/>
            <person name="Gevers D."/>
            <person name="Martens E."/>
            <person name="Sakamoto M."/>
            <person name="Benno Y."/>
            <person name="Suzuki N."/>
            <person name="Matsunaga N."/>
            <person name="Koshihara K."/>
            <person name="Seki M."/>
            <person name="Komiya H."/>
            <person name="Walker B."/>
            <person name="Young S."/>
            <person name="Zeng Q."/>
            <person name="Gargeya S."/>
            <person name="Fitzgerald M."/>
            <person name="Haas B."/>
            <person name="Abouelleil A."/>
            <person name="Allen A.W."/>
            <person name="Alvarado L."/>
            <person name="Arachchi H.M."/>
            <person name="Berlin A.M."/>
            <person name="Chapman S.B."/>
            <person name="Gainer-Dewar J."/>
            <person name="Goldberg J."/>
            <person name="Griggs A."/>
            <person name="Gujja S."/>
            <person name="Hansen M."/>
            <person name="Howarth C."/>
            <person name="Imamovic A."/>
            <person name="Ireland A."/>
            <person name="Larimer J."/>
            <person name="McCowan C."/>
            <person name="Murphy C."/>
            <person name="Pearson M."/>
            <person name="Poon T.W."/>
            <person name="Priest M."/>
            <person name="Roberts A."/>
            <person name="Saif S."/>
            <person name="Shea T."/>
            <person name="Sisk P."/>
            <person name="Sykes S."/>
            <person name="Wortman J."/>
            <person name="Nusbaum C."/>
            <person name="Birren B."/>
        </authorList>
    </citation>
    <scope>NUCLEOTIDE SEQUENCE [LARGE SCALE GENOMIC DNA]</scope>
    <source>
        <strain evidence="1 2">MS-1</strain>
    </source>
</reference>
<dbReference type="AlphaFoldDB" id="A0A0F5IXM9"/>
<dbReference type="EMBL" id="AQHW01000020">
    <property type="protein sequence ID" value="KKB50391.1"/>
    <property type="molecule type" value="Genomic_DNA"/>
</dbReference>
<keyword evidence="2" id="KW-1185">Reference proteome</keyword>
<dbReference type="Proteomes" id="UP000033035">
    <property type="component" value="Unassembled WGS sequence"/>
</dbReference>
<gene>
    <name evidence="1" type="ORF">HMPREF1536_03927</name>
</gene>